<proteinExistence type="predicted"/>
<gene>
    <name evidence="11" type="ORF">RFI_06292</name>
</gene>
<dbReference type="Pfam" id="PF00069">
    <property type="entry name" value="Pkinase"/>
    <property type="match status" value="1"/>
</dbReference>
<dbReference type="PANTHER" id="PTHR43895:SF32">
    <property type="entry name" value="SERINE_THREONINE-PROTEIN KINASE CHK1"/>
    <property type="match status" value="1"/>
</dbReference>
<evidence type="ECO:0000256" key="7">
    <source>
        <dbReference type="ARBA" id="ARBA00047899"/>
    </source>
</evidence>
<organism evidence="11 12">
    <name type="scientific">Reticulomyxa filosa</name>
    <dbReference type="NCBI Taxonomy" id="46433"/>
    <lineage>
        <taxon>Eukaryota</taxon>
        <taxon>Sar</taxon>
        <taxon>Rhizaria</taxon>
        <taxon>Retaria</taxon>
        <taxon>Foraminifera</taxon>
        <taxon>Monothalamids</taxon>
        <taxon>Reticulomyxidae</taxon>
        <taxon>Reticulomyxa</taxon>
    </lineage>
</organism>
<accession>X6NY80</accession>
<evidence type="ECO:0000259" key="10">
    <source>
        <dbReference type="PROSITE" id="PS50011"/>
    </source>
</evidence>
<keyword evidence="3" id="KW-0808">Transferase</keyword>
<feature type="non-terminal residue" evidence="11">
    <location>
        <position position="1"/>
    </location>
</feature>
<keyword evidence="4 9" id="KW-0547">Nucleotide-binding</keyword>
<dbReference type="FunFam" id="3.30.200.20:FF:000042">
    <property type="entry name" value="Aurora kinase A"/>
    <property type="match status" value="1"/>
</dbReference>
<dbReference type="PANTHER" id="PTHR43895">
    <property type="entry name" value="CALCIUM/CALMODULIN-DEPENDENT PROTEIN KINASE KINASE-RELATED"/>
    <property type="match status" value="1"/>
</dbReference>
<evidence type="ECO:0000256" key="3">
    <source>
        <dbReference type="ARBA" id="ARBA00022679"/>
    </source>
</evidence>
<evidence type="ECO:0000256" key="4">
    <source>
        <dbReference type="ARBA" id="ARBA00022741"/>
    </source>
</evidence>
<name>X6NY80_RETFI</name>
<dbReference type="Proteomes" id="UP000023152">
    <property type="component" value="Unassembled WGS sequence"/>
</dbReference>
<keyword evidence="12" id="KW-1185">Reference proteome</keyword>
<dbReference type="GO" id="GO:0007165">
    <property type="term" value="P:signal transduction"/>
    <property type="evidence" value="ECO:0007669"/>
    <property type="project" value="TreeGrafter"/>
</dbReference>
<dbReference type="InterPro" id="IPR000719">
    <property type="entry name" value="Prot_kinase_dom"/>
</dbReference>
<feature type="domain" description="Protein kinase" evidence="10">
    <location>
        <begin position="126"/>
        <end position="192"/>
    </location>
</feature>
<feature type="binding site" evidence="9">
    <location>
        <position position="155"/>
    </location>
    <ligand>
        <name>ATP</name>
        <dbReference type="ChEBI" id="CHEBI:30616"/>
    </ligand>
</feature>
<dbReference type="GO" id="GO:0004674">
    <property type="term" value="F:protein serine/threonine kinase activity"/>
    <property type="evidence" value="ECO:0007669"/>
    <property type="project" value="UniProtKB-KW"/>
</dbReference>
<comment type="catalytic activity">
    <reaction evidence="8">
        <text>L-seryl-[protein] + ATP = O-phospho-L-seryl-[protein] + ADP + H(+)</text>
        <dbReference type="Rhea" id="RHEA:17989"/>
        <dbReference type="Rhea" id="RHEA-COMP:9863"/>
        <dbReference type="Rhea" id="RHEA-COMP:11604"/>
        <dbReference type="ChEBI" id="CHEBI:15378"/>
        <dbReference type="ChEBI" id="CHEBI:29999"/>
        <dbReference type="ChEBI" id="CHEBI:30616"/>
        <dbReference type="ChEBI" id="CHEBI:83421"/>
        <dbReference type="ChEBI" id="CHEBI:456216"/>
        <dbReference type="EC" id="2.7.11.1"/>
    </reaction>
</comment>
<comment type="caution">
    <text evidence="11">The sequence shown here is derived from an EMBL/GenBank/DDBJ whole genome shotgun (WGS) entry which is preliminary data.</text>
</comment>
<dbReference type="AlphaFoldDB" id="X6NY80"/>
<dbReference type="PROSITE" id="PS50011">
    <property type="entry name" value="PROTEIN_KINASE_DOM"/>
    <property type="match status" value="1"/>
</dbReference>
<evidence type="ECO:0000256" key="8">
    <source>
        <dbReference type="ARBA" id="ARBA00048679"/>
    </source>
</evidence>
<evidence type="ECO:0000256" key="2">
    <source>
        <dbReference type="ARBA" id="ARBA00022527"/>
    </source>
</evidence>
<keyword evidence="2" id="KW-0723">Serine/threonine-protein kinase</keyword>
<dbReference type="GO" id="GO:0005524">
    <property type="term" value="F:ATP binding"/>
    <property type="evidence" value="ECO:0007669"/>
    <property type="project" value="UniProtKB-UniRule"/>
</dbReference>
<keyword evidence="6 9" id="KW-0067">ATP-binding</keyword>
<dbReference type="SUPFAM" id="SSF50729">
    <property type="entry name" value="PH domain-like"/>
    <property type="match status" value="1"/>
</dbReference>
<sequence length="192" mass="22231">DMSYVIITHAYDVTLNVDIMKFCPKCGKELKQVKSASKLMLQSSKDPSKSPLDVHFEGAVHMPSGAFARIKEKYLVLHGKFLYQYKRQKKTLPECTLFIQGYFVESEHWCDALERATHTVDIRKYYDIKDQLGKGSFAQVFRAEEKQTNRIVAVKVIEKKAIDGKQKEYIRVELSVMKLVRHPNVVKLENVF</sequence>
<evidence type="ECO:0000313" key="12">
    <source>
        <dbReference type="Proteomes" id="UP000023152"/>
    </source>
</evidence>
<evidence type="ECO:0000256" key="5">
    <source>
        <dbReference type="ARBA" id="ARBA00022777"/>
    </source>
</evidence>
<dbReference type="PROSITE" id="PS00107">
    <property type="entry name" value="PROTEIN_KINASE_ATP"/>
    <property type="match status" value="1"/>
</dbReference>
<reference evidence="11 12" key="1">
    <citation type="journal article" date="2013" name="Curr. Biol.">
        <title>The Genome of the Foraminiferan Reticulomyxa filosa.</title>
        <authorList>
            <person name="Glockner G."/>
            <person name="Hulsmann N."/>
            <person name="Schleicher M."/>
            <person name="Noegel A.A."/>
            <person name="Eichinger L."/>
            <person name="Gallinger C."/>
            <person name="Pawlowski J."/>
            <person name="Sierra R."/>
            <person name="Euteneuer U."/>
            <person name="Pillet L."/>
            <person name="Moustafa A."/>
            <person name="Platzer M."/>
            <person name="Groth M."/>
            <person name="Szafranski K."/>
            <person name="Schliwa M."/>
        </authorList>
    </citation>
    <scope>NUCLEOTIDE SEQUENCE [LARGE SCALE GENOMIC DNA]</scope>
</reference>
<evidence type="ECO:0000256" key="1">
    <source>
        <dbReference type="ARBA" id="ARBA00012513"/>
    </source>
</evidence>
<dbReference type="EC" id="2.7.11.1" evidence="1"/>
<evidence type="ECO:0000256" key="9">
    <source>
        <dbReference type="PROSITE-ProRule" id="PRU10141"/>
    </source>
</evidence>
<dbReference type="InterPro" id="IPR011009">
    <property type="entry name" value="Kinase-like_dom_sf"/>
</dbReference>
<dbReference type="OrthoDB" id="40902at2759"/>
<evidence type="ECO:0000256" key="6">
    <source>
        <dbReference type="ARBA" id="ARBA00022840"/>
    </source>
</evidence>
<comment type="catalytic activity">
    <reaction evidence="7">
        <text>L-threonyl-[protein] + ATP = O-phospho-L-threonyl-[protein] + ADP + H(+)</text>
        <dbReference type="Rhea" id="RHEA:46608"/>
        <dbReference type="Rhea" id="RHEA-COMP:11060"/>
        <dbReference type="Rhea" id="RHEA-COMP:11605"/>
        <dbReference type="ChEBI" id="CHEBI:15378"/>
        <dbReference type="ChEBI" id="CHEBI:30013"/>
        <dbReference type="ChEBI" id="CHEBI:30616"/>
        <dbReference type="ChEBI" id="CHEBI:61977"/>
        <dbReference type="ChEBI" id="CHEBI:456216"/>
        <dbReference type="EC" id="2.7.11.1"/>
    </reaction>
</comment>
<evidence type="ECO:0000313" key="11">
    <source>
        <dbReference type="EMBL" id="ETO30828.1"/>
    </source>
</evidence>
<dbReference type="Gene3D" id="3.30.200.20">
    <property type="entry name" value="Phosphorylase Kinase, domain 1"/>
    <property type="match status" value="1"/>
</dbReference>
<dbReference type="InterPro" id="IPR017441">
    <property type="entry name" value="Protein_kinase_ATP_BS"/>
</dbReference>
<protein>
    <recommendedName>
        <fullName evidence="1">non-specific serine/threonine protein kinase</fullName>
        <ecNumber evidence="1">2.7.11.1</ecNumber>
    </recommendedName>
</protein>
<dbReference type="SUPFAM" id="SSF56112">
    <property type="entry name" value="Protein kinase-like (PK-like)"/>
    <property type="match status" value="1"/>
</dbReference>
<dbReference type="EMBL" id="ASPP01005290">
    <property type="protein sequence ID" value="ETO30828.1"/>
    <property type="molecule type" value="Genomic_DNA"/>
</dbReference>
<keyword evidence="5" id="KW-0418">Kinase</keyword>